<dbReference type="PANTHER" id="PTHR10367:SF17">
    <property type="entry name" value="MRNA-CAPPING ENZYME"/>
    <property type="match status" value="1"/>
</dbReference>
<sequence>MFQEEPLGFSTCHRILDTRLINFAQQSAMQLNDPNLKRYPSFRFPGGMPITPERCHVNRIRNANYFFTAKADGFRVLLLFLMYYIDGDWRRLCVMISRDGSCHLLNISVPPDLNDNGGSMFDGELVSTKSGWNHILLFDCYNYRGSNLRSLALDRRHARCEKLAEGCDHNETDSLIIKAKPYLKLEKSNIETAISFLNNKHFLEYETDGIILVPSGRNDCINGRDEAQFKLKFDHTVDLILMQDTDDDEKPFYLASYDDSDDSYIIKQQIQYSDVEGFDVNTIFECQVQTTEGIHTFVPLKSRQDKTHPNSETVVKRTLRSILDNIQVEVLMTR</sequence>
<evidence type="ECO:0000256" key="2">
    <source>
        <dbReference type="ARBA" id="ARBA00022664"/>
    </source>
</evidence>
<dbReference type="GO" id="GO:0005525">
    <property type="term" value="F:GTP binding"/>
    <property type="evidence" value="ECO:0007669"/>
    <property type="project" value="UniProtKB-KW"/>
</dbReference>
<feature type="domain" description="mRNA capping enzyme C-terminal" evidence="10">
    <location>
        <begin position="276"/>
        <end position="332"/>
    </location>
</feature>
<dbReference type="InterPro" id="IPR001339">
    <property type="entry name" value="mRNA_cap_enzyme_adenylation"/>
</dbReference>
<dbReference type="Pfam" id="PF03919">
    <property type="entry name" value="mRNA_cap_C"/>
    <property type="match status" value="1"/>
</dbReference>
<reference evidence="11" key="1">
    <citation type="journal article" date="2020" name="Nature">
        <title>Giant virus diversity and host interactions through global metagenomics.</title>
        <authorList>
            <person name="Schulz F."/>
            <person name="Roux S."/>
            <person name="Paez-Espino D."/>
            <person name="Jungbluth S."/>
            <person name="Walsh D.A."/>
            <person name="Denef V.J."/>
            <person name="McMahon K.D."/>
            <person name="Konstantinidis K.T."/>
            <person name="Eloe-Fadrosh E.A."/>
            <person name="Kyrpides N.C."/>
            <person name="Woyke T."/>
        </authorList>
    </citation>
    <scope>NUCLEOTIDE SEQUENCE</scope>
    <source>
        <strain evidence="11">GVMAG-M-3300025626-8</strain>
    </source>
</reference>
<evidence type="ECO:0000256" key="8">
    <source>
        <dbReference type="ARBA" id="ARBA00044624"/>
    </source>
</evidence>
<dbReference type="GO" id="GO:0006370">
    <property type="term" value="P:7-methylguanosine mRNA capping"/>
    <property type="evidence" value="ECO:0007669"/>
    <property type="project" value="UniProtKB-KW"/>
</dbReference>
<dbReference type="SUPFAM" id="SSF50249">
    <property type="entry name" value="Nucleic acid-binding proteins"/>
    <property type="match status" value="1"/>
</dbReference>
<keyword evidence="3" id="KW-0808">Transferase</keyword>
<keyword evidence="2" id="KW-0507">mRNA processing</keyword>
<dbReference type="EC" id="2.7.7.50" evidence="1"/>
<accession>A0A6C0J3I9</accession>
<dbReference type="GO" id="GO:0005524">
    <property type="term" value="F:ATP binding"/>
    <property type="evidence" value="ECO:0007669"/>
    <property type="project" value="InterPro"/>
</dbReference>
<evidence type="ECO:0000256" key="1">
    <source>
        <dbReference type="ARBA" id="ARBA00012475"/>
    </source>
</evidence>
<evidence type="ECO:0000313" key="11">
    <source>
        <dbReference type="EMBL" id="QHT98223.1"/>
    </source>
</evidence>
<evidence type="ECO:0000256" key="3">
    <source>
        <dbReference type="ARBA" id="ARBA00022679"/>
    </source>
</evidence>
<feature type="domain" description="mRNA capping enzyme adenylation" evidence="9">
    <location>
        <begin position="49"/>
        <end position="232"/>
    </location>
</feature>
<dbReference type="InterPro" id="IPR013846">
    <property type="entry name" value="mRNA_cap_enzyme_C"/>
</dbReference>
<organism evidence="11">
    <name type="scientific">viral metagenome</name>
    <dbReference type="NCBI Taxonomy" id="1070528"/>
    <lineage>
        <taxon>unclassified sequences</taxon>
        <taxon>metagenomes</taxon>
        <taxon>organismal metagenomes</taxon>
    </lineage>
</organism>
<dbReference type="Pfam" id="PF01331">
    <property type="entry name" value="mRNA_cap_enzyme"/>
    <property type="match status" value="1"/>
</dbReference>
<dbReference type="PANTHER" id="PTHR10367">
    <property type="entry name" value="MRNA-CAPPING ENZYME"/>
    <property type="match status" value="1"/>
</dbReference>
<dbReference type="GO" id="GO:0004484">
    <property type="term" value="F:mRNA guanylyltransferase activity"/>
    <property type="evidence" value="ECO:0007669"/>
    <property type="project" value="UniProtKB-EC"/>
</dbReference>
<proteinExistence type="predicted"/>
<evidence type="ECO:0000259" key="10">
    <source>
        <dbReference type="Pfam" id="PF03919"/>
    </source>
</evidence>
<dbReference type="InterPro" id="IPR012340">
    <property type="entry name" value="NA-bd_OB-fold"/>
</dbReference>
<keyword evidence="6" id="KW-0506">mRNA capping</keyword>
<dbReference type="InterPro" id="IPR051029">
    <property type="entry name" value="mRNA_Capping_Enz/RNA_Phosphat"/>
</dbReference>
<name>A0A6C0J3I9_9ZZZZ</name>
<comment type="catalytic activity">
    <reaction evidence="8">
        <text>a 5'-end diphospho-ribonucleoside in mRNA + GTP + H(+) = a 5'-end (5'-triphosphoguanosine)-ribonucleoside in mRNA + diphosphate</text>
        <dbReference type="Rhea" id="RHEA:67012"/>
        <dbReference type="Rhea" id="RHEA-COMP:17165"/>
        <dbReference type="Rhea" id="RHEA-COMP:17166"/>
        <dbReference type="ChEBI" id="CHEBI:15378"/>
        <dbReference type="ChEBI" id="CHEBI:33019"/>
        <dbReference type="ChEBI" id="CHEBI:37565"/>
        <dbReference type="ChEBI" id="CHEBI:167616"/>
        <dbReference type="ChEBI" id="CHEBI:167617"/>
        <dbReference type="EC" id="2.7.7.50"/>
    </reaction>
    <physiologicalReaction direction="left-to-right" evidence="8">
        <dbReference type="Rhea" id="RHEA:67013"/>
    </physiologicalReaction>
</comment>
<keyword evidence="4" id="KW-0548">Nucleotidyltransferase</keyword>
<dbReference type="EMBL" id="MN740290">
    <property type="protein sequence ID" value="QHT98223.1"/>
    <property type="molecule type" value="Genomic_DNA"/>
</dbReference>
<protein>
    <recommendedName>
        <fullName evidence="1">mRNA guanylyltransferase</fullName>
        <ecNumber evidence="1">2.7.7.50</ecNumber>
    </recommendedName>
</protein>
<evidence type="ECO:0000259" key="9">
    <source>
        <dbReference type="Pfam" id="PF01331"/>
    </source>
</evidence>
<dbReference type="Gene3D" id="2.40.50.140">
    <property type="entry name" value="Nucleic acid-binding proteins"/>
    <property type="match status" value="1"/>
</dbReference>
<evidence type="ECO:0000256" key="5">
    <source>
        <dbReference type="ARBA" id="ARBA00022741"/>
    </source>
</evidence>
<evidence type="ECO:0000256" key="6">
    <source>
        <dbReference type="ARBA" id="ARBA00023042"/>
    </source>
</evidence>
<evidence type="ECO:0000256" key="7">
    <source>
        <dbReference type="ARBA" id="ARBA00023134"/>
    </source>
</evidence>
<dbReference type="AlphaFoldDB" id="A0A6C0J3I9"/>
<keyword evidence="7" id="KW-0342">GTP-binding</keyword>
<keyword evidence="5" id="KW-0547">Nucleotide-binding</keyword>
<evidence type="ECO:0000256" key="4">
    <source>
        <dbReference type="ARBA" id="ARBA00022695"/>
    </source>
</evidence>
<dbReference type="Gene3D" id="3.30.470.30">
    <property type="entry name" value="DNA ligase/mRNA capping enzyme"/>
    <property type="match status" value="1"/>
</dbReference>
<dbReference type="SUPFAM" id="SSF56091">
    <property type="entry name" value="DNA ligase/mRNA capping enzyme, catalytic domain"/>
    <property type="match status" value="1"/>
</dbReference>